<protein>
    <submittedName>
        <fullName evidence="2">Uncharacterized protein</fullName>
    </submittedName>
</protein>
<evidence type="ECO:0000313" key="3">
    <source>
        <dbReference type="Proteomes" id="UP000233551"/>
    </source>
</evidence>
<dbReference type="EMBL" id="PGOL01001000">
    <property type="protein sequence ID" value="PKI61896.1"/>
    <property type="molecule type" value="Genomic_DNA"/>
</dbReference>
<proteinExistence type="predicted"/>
<gene>
    <name evidence="2" type="ORF">CRG98_017725</name>
</gene>
<evidence type="ECO:0000256" key="1">
    <source>
        <dbReference type="SAM" id="MobiDB-lite"/>
    </source>
</evidence>
<dbReference type="AlphaFoldDB" id="A0A2I0K2H4"/>
<accession>A0A2I0K2H4</accession>
<dbReference type="Proteomes" id="UP000233551">
    <property type="component" value="Unassembled WGS sequence"/>
</dbReference>
<name>A0A2I0K2H4_PUNGR</name>
<sequence length="278" mass="29748">MEEIDPPVPSEEVTPPTRVRSQSPATYAPPYAPPSMYMPSTPGFGPTFGLWPASGFGPAFTTLGFGPASGSDPAFTTSGFGPTFRLFGPASTASGFGPAFTALGFGPTFGLWPCIGLQPRISCIGLRPLIGLSSCISASGFDLAFLALGFGPAWTAFGLRPSIYCFRASAPHLQLSDFGTAFTAFGLRPRIYCFQGTRLLEPSLGRPQLRSNHSRVLMTRFSEINVVHIDFSSVHHPRGTYCKEQQEMIRDIGPGVYHGPLQQMKTGASPFNIRTGAT</sequence>
<feature type="region of interest" description="Disordered" evidence="1">
    <location>
        <begin position="1"/>
        <end position="25"/>
    </location>
</feature>
<evidence type="ECO:0000313" key="2">
    <source>
        <dbReference type="EMBL" id="PKI61896.1"/>
    </source>
</evidence>
<reference evidence="2 3" key="1">
    <citation type="submission" date="2017-11" db="EMBL/GenBank/DDBJ databases">
        <title>De-novo sequencing of pomegranate (Punica granatum L.) genome.</title>
        <authorList>
            <person name="Akparov Z."/>
            <person name="Amiraslanov A."/>
            <person name="Hajiyeva S."/>
            <person name="Abbasov M."/>
            <person name="Kaur K."/>
            <person name="Hamwieh A."/>
            <person name="Solovyev V."/>
            <person name="Salamov A."/>
            <person name="Braich B."/>
            <person name="Kosarev P."/>
            <person name="Mahmoud A."/>
            <person name="Hajiyev E."/>
            <person name="Babayeva S."/>
            <person name="Izzatullayeva V."/>
            <person name="Mammadov A."/>
            <person name="Mammadov A."/>
            <person name="Sharifova S."/>
            <person name="Ojaghi J."/>
            <person name="Eynullazada K."/>
            <person name="Bayramov B."/>
            <person name="Abdulazimova A."/>
            <person name="Shahmuradov I."/>
        </authorList>
    </citation>
    <scope>NUCLEOTIDE SEQUENCE [LARGE SCALE GENOMIC DNA]</scope>
    <source>
        <strain evidence="3">cv. AG2017</strain>
        <tissue evidence="2">Leaf</tissue>
    </source>
</reference>
<organism evidence="2 3">
    <name type="scientific">Punica granatum</name>
    <name type="common">Pomegranate</name>
    <dbReference type="NCBI Taxonomy" id="22663"/>
    <lineage>
        <taxon>Eukaryota</taxon>
        <taxon>Viridiplantae</taxon>
        <taxon>Streptophyta</taxon>
        <taxon>Embryophyta</taxon>
        <taxon>Tracheophyta</taxon>
        <taxon>Spermatophyta</taxon>
        <taxon>Magnoliopsida</taxon>
        <taxon>eudicotyledons</taxon>
        <taxon>Gunneridae</taxon>
        <taxon>Pentapetalae</taxon>
        <taxon>rosids</taxon>
        <taxon>malvids</taxon>
        <taxon>Myrtales</taxon>
        <taxon>Lythraceae</taxon>
        <taxon>Punica</taxon>
    </lineage>
</organism>
<keyword evidence="3" id="KW-1185">Reference proteome</keyword>
<feature type="compositionally biased region" description="Low complexity" evidence="1">
    <location>
        <begin position="10"/>
        <end position="25"/>
    </location>
</feature>
<comment type="caution">
    <text evidence="2">The sequence shown here is derived from an EMBL/GenBank/DDBJ whole genome shotgun (WGS) entry which is preliminary data.</text>
</comment>